<dbReference type="EMBL" id="MU855412">
    <property type="protein sequence ID" value="KAK3904127.1"/>
    <property type="molecule type" value="Genomic_DNA"/>
</dbReference>
<feature type="region of interest" description="Disordered" evidence="2">
    <location>
        <begin position="191"/>
        <end position="212"/>
    </location>
</feature>
<dbReference type="PANTHER" id="PTHR31668">
    <property type="entry name" value="GLUCOSE TRANSPORT TRANSCRIPTION REGULATOR RGT1-RELATED-RELATED"/>
    <property type="match status" value="1"/>
</dbReference>
<reference evidence="4" key="1">
    <citation type="journal article" date="2023" name="Mol. Phylogenet. Evol.">
        <title>Genome-scale phylogeny and comparative genomics of the fungal order Sordariales.</title>
        <authorList>
            <person name="Hensen N."/>
            <person name="Bonometti L."/>
            <person name="Westerberg I."/>
            <person name="Brannstrom I.O."/>
            <person name="Guillou S."/>
            <person name="Cros-Aarteil S."/>
            <person name="Calhoun S."/>
            <person name="Haridas S."/>
            <person name="Kuo A."/>
            <person name="Mondo S."/>
            <person name="Pangilinan J."/>
            <person name="Riley R."/>
            <person name="LaButti K."/>
            <person name="Andreopoulos B."/>
            <person name="Lipzen A."/>
            <person name="Chen C."/>
            <person name="Yan M."/>
            <person name="Daum C."/>
            <person name="Ng V."/>
            <person name="Clum A."/>
            <person name="Steindorff A."/>
            <person name="Ohm R.A."/>
            <person name="Martin F."/>
            <person name="Silar P."/>
            <person name="Natvig D.O."/>
            <person name="Lalanne C."/>
            <person name="Gautier V."/>
            <person name="Ament-Velasquez S.L."/>
            <person name="Kruys A."/>
            <person name="Hutchinson M.I."/>
            <person name="Powell A.J."/>
            <person name="Barry K."/>
            <person name="Miller A.N."/>
            <person name="Grigoriev I.V."/>
            <person name="Debuchy R."/>
            <person name="Gladieux P."/>
            <person name="Hiltunen Thoren M."/>
            <person name="Johannesson H."/>
        </authorList>
    </citation>
    <scope>NUCLEOTIDE SEQUENCE</scope>
    <source>
        <strain evidence="4">CBS 103.79</strain>
    </source>
</reference>
<dbReference type="GO" id="GO:0008270">
    <property type="term" value="F:zinc ion binding"/>
    <property type="evidence" value="ECO:0007669"/>
    <property type="project" value="InterPro"/>
</dbReference>
<dbReference type="Gene3D" id="4.10.240.10">
    <property type="entry name" value="Zn(2)-C6 fungal-type DNA-binding domain"/>
    <property type="match status" value="1"/>
</dbReference>
<feature type="compositionally biased region" description="Low complexity" evidence="2">
    <location>
        <begin position="247"/>
        <end position="262"/>
    </location>
</feature>
<dbReference type="SMART" id="SM00066">
    <property type="entry name" value="GAL4"/>
    <property type="match status" value="1"/>
</dbReference>
<accession>A0AAN6RUP7</accession>
<dbReference type="Proteomes" id="UP001303889">
    <property type="component" value="Unassembled WGS sequence"/>
</dbReference>
<dbReference type="InterPro" id="IPR036864">
    <property type="entry name" value="Zn2-C6_fun-type_DNA-bd_sf"/>
</dbReference>
<name>A0AAN6RUP7_9PEZI</name>
<dbReference type="PROSITE" id="PS00463">
    <property type="entry name" value="ZN2_CY6_FUNGAL_1"/>
    <property type="match status" value="1"/>
</dbReference>
<keyword evidence="5" id="KW-1185">Reference proteome</keyword>
<sequence>MADQLDSDSAPQRKRIAVACGRCRKRKIRCSGDPGHGQPCSNCKNAGVDQCQFLRVSSREAPLRHEQGDFGYSLGDARMYASRTPVGGGLPYTQELPTLGSSDVLGSYRGSGSAYQYTPASKAYYPAMHAYGPQYGEDFEFGLGVAPPGPPVINQEPVNMLPGQWSSGPRSKPPSFSSMYLDNAETSSYGGYSSGGSLLHRPSHPVTSDSPSFSFSGVAASLPLSGTPGPDRLLPNPAGRSSTLPYPAATKPSASGPPSATSTTLADVATAASYAGGFDTPSSLSFSATASSSLSSHPSSSRSNSDTYSTTPESIFGDQERSLQNNGAAYDINGYTASPRRGSGGTAGGSSGASHPYVPAEGAHEAAAAAHHHPSQHHLSAPYVGDAPASPVSHRHHCLPVVSGSGSAGHAHTDDRQVAVATRH</sequence>
<evidence type="ECO:0000313" key="5">
    <source>
        <dbReference type="Proteomes" id="UP001303889"/>
    </source>
</evidence>
<dbReference type="GO" id="GO:0000981">
    <property type="term" value="F:DNA-binding transcription factor activity, RNA polymerase II-specific"/>
    <property type="evidence" value="ECO:0007669"/>
    <property type="project" value="InterPro"/>
</dbReference>
<protein>
    <recommendedName>
        <fullName evidence="3">Zn(2)-C6 fungal-type domain-containing protein</fullName>
    </recommendedName>
</protein>
<dbReference type="Pfam" id="PF00172">
    <property type="entry name" value="Zn_clus"/>
    <property type="match status" value="1"/>
</dbReference>
<feature type="compositionally biased region" description="Gly residues" evidence="2">
    <location>
        <begin position="342"/>
        <end position="351"/>
    </location>
</feature>
<evidence type="ECO:0000256" key="1">
    <source>
        <dbReference type="ARBA" id="ARBA00023242"/>
    </source>
</evidence>
<feature type="region of interest" description="Disordered" evidence="2">
    <location>
        <begin position="285"/>
        <end position="424"/>
    </location>
</feature>
<evidence type="ECO:0000259" key="3">
    <source>
        <dbReference type="PROSITE" id="PS50048"/>
    </source>
</evidence>
<dbReference type="InterPro" id="IPR050797">
    <property type="entry name" value="Carb_Metab_Trans_Reg"/>
</dbReference>
<feature type="compositionally biased region" description="Low complexity" evidence="2">
    <location>
        <begin position="359"/>
        <end position="369"/>
    </location>
</feature>
<reference evidence="4" key="2">
    <citation type="submission" date="2023-05" db="EMBL/GenBank/DDBJ databases">
        <authorList>
            <consortium name="Lawrence Berkeley National Laboratory"/>
            <person name="Steindorff A."/>
            <person name="Hensen N."/>
            <person name="Bonometti L."/>
            <person name="Westerberg I."/>
            <person name="Brannstrom I.O."/>
            <person name="Guillou S."/>
            <person name="Cros-Aarteil S."/>
            <person name="Calhoun S."/>
            <person name="Haridas S."/>
            <person name="Kuo A."/>
            <person name="Mondo S."/>
            <person name="Pangilinan J."/>
            <person name="Riley R."/>
            <person name="Labutti K."/>
            <person name="Andreopoulos B."/>
            <person name="Lipzen A."/>
            <person name="Chen C."/>
            <person name="Yanf M."/>
            <person name="Daum C."/>
            <person name="Ng V."/>
            <person name="Clum A."/>
            <person name="Ohm R."/>
            <person name="Martin F."/>
            <person name="Silar P."/>
            <person name="Natvig D."/>
            <person name="Lalanne C."/>
            <person name="Gautier V."/>
            <person name="Ament-Velasquez S.L."/>
            <person name="Kruys A."/>
            <person name="Hutchinson M.I."/>
            <person name="Powell A.J."/>
            <person name="Barry K."/>
            <person name="Miller A.N."/>
            <person name="Grigoriev I.V."/>
            <person name="Debuchy R."/>
            <person name="Gladieux P."/>
            <person name="Thoren M.H."/>
            <person name="Johannesson H."/>
        </authorList>
    </citation>
    <scope>NUCLEOTIDE SEQUENCE</scope>
    <source>
        <strain evidence="4">CBS 103.79</strain>
    </source>
</reference>
<proteinExistence type="predicted"/>
<feature type="region of interest" description="Disordered" evidence="2">
    <location>
        <begin position="224"/>
        <end position="262"/>
    </location>
</feature>
<evidence type="ECO:0000313" key="4">
    <source>
        <dbReference type="EMBL" id="KAK3904127.1"/>
    </source>
</evidence>
<keyword evidence="1" id="KW-0539">Nucleus</keyword>
<dbReference type="SUPFAM" id="SSF57701">
    <property type="entry name" value="Zn2/Cys6 DNA-binding domain"/>
    <property type="match status" value="1"/>
</dbReference>
<feature type="domain" description="Zn(2)-C6 fungal-type" evidence="3">
    <location>
        <begin position="19"/>
        <end position="53"/>
    </location>
</feature>
<gene>
    <name evidence="4" type="ORF">C8A05DRAFT_42745</name>
</gene>
<dbReference type="InterPro" id="IPR001138">
    <property type="entry name" value="Zn2Cys6_DnaBD"/>
</dbReference>
<comment type="caution">
    <text evidence="4">The sequence shown here is derived from an EMBL/GenBank/DDBJ whole genome shotgun (WGS) entry which is preliminary data.</text>
</comment>
<feature type="compositionally biased region" description="Polar residues" evidence="2">
    <location>
        <begin position="164"/>
        <end position="179"/>
    </location>
</feature>
<organism evidence="4 5">
    <name type="scientific">Staphylotrichum tortipilum</name>
    <dbReference type="NCBI Taxonomy" id="2831512"/>
    <lineage>
        <taxon>Eukaryota</taxon>
        <taxon>Fungi</taxon>
        <taxon>Dikarya</taxon>
        <taxon>Ascomycota</taxon>
        <taxon>Pezizomycotina</taxon>
        <taxon>Sordariomycetes</taxon>
        <taxon>Sordariomycetidae</taxon>
        <taxon>Sordariales</taxon>
        <taxon>Chaetomiaceae</taxon>
        <taxon>Staphylotrichum</taxon>
    </lineage>
</organism>
<feature type="region of interest" description="Disordered" evidence="2">
    <location>
        <begin position="154"/>
        <end position="179"/>
    </location>
</feature>
<dbReference type="PROSITE" id="PS50048">
    <property type="entry name" value="ZN2_CY6_FUNGAL_2"/>
    <property type="match status" value="1"/>
</dbReference>
<evidence type="ECO:0000256" key="2">
    <source>
        <dbReference type="SAM" id="MobiDB-lite"/>
    </source>
</evidence>
<feature type="compositionally biased region" description="Low complexity" evidence="2">
    <location>
        <begin position="285"/>
        <end position="311"/>
    </location>
</feature>
<dbReference type="AlphaFoldDB" id="A0AAN6RUP7"/>
<dbReference type="CDD" id="cd00067">
    <property type="entry name" value="GAL4"/>
    <property type="match status" value="1"/>
</dbReference>